<gene>
    <name evidence="1" type="ORF">BCR41DRAFT_367700</name>
</gene>
<dbReference type="EMBL" id="MCFF01000004">
    <property type="protein sequence ID" value="ORZ27349.1"/>
    <property type="molecule type" value="Genomic_DNA"/>
</dbReference>
<dbReference type="Proteomes" id="UP000193648">
    <property type="component" value="Unassembled WGS sequence"/>
</dbReference>
<proteinExistence type="predicted"/>
<dbReference type="GeneID" id="33568166"/>
<name>A0A1Y2GYI1_9FUNG</name>
<accession>A0A1Y2GYI1</accession>
<comment type="caution">
    <text evidence="1">The sequence shown here is derived from an EMBL/GenBank/DDBJ whole genome shotgun (WGS) entry which is preliminary data.</text>
</comment>
<sequence length="180" mass="20542">MRAMVYPMHHIYDGGKLLGGVADEATLEFPPLRANWRHSVQIRLLATSQVMFYISMVQRSISILEYRQFTVGCILPTTCVCVWCLVPVGPCSRFSKLKSHCSSLSNNQSMKPRFDQSPLGSDGRKQGYTTWQYNCTTTRSTVVIGLIRSDSAHRYTTKYLYLYFLRESTKSAPIKARPRD</sequence>
<evidence type="ECO:0000313" key="2">
    <source>
        <dbReference type="Proteomes" id="UP000193648"/>
    </source>
</evidence>
<protein>
    <submittedName>
        <fullName evidence="1">Uncharacterized protein</fullName>
    </submittedName>
</protein>
<organism evidence="1 2">
    <name type="scientific">Lobosporangium transversale</name>
    <dbReference type="NCBI Taxonomy" id="64571"/>
    <lineage>
        <taxon>Eukaryota</taxon>
        <taxon>Fungi</taxon>
        <taxon>Fungi incertae sedis</taxon>
        <taxon>Mucoromycota</taxon>
        <taxon>Mortierellomycotina</taxon>
        <taxon>Mortierellomycetes</taxon>
        <taxon>Mortierellales</taxon>
        <taxon>Mortierellaceae</taxon>
        <taxon>Lobosporangium</taxon>
    </lineage>
</organism>
<reference evidence="1 2" key="1">
    <citation type="submission" date="2016-07" db="EMBL/GenBank/DDBJ databases">
        <title>Pervasive Adenine N6-methylation of Active Genes in Fungi.</title>
        <authorList>
            <consortium name="DOE Joint Genome Institute"/>
            <person name="Mondo S.J."/>
            <person name="Dannebaum R.O."/>
            <person name="Kuo R.C."/>
            <person name="Labutti K."/>
            <person name="Haridas S."/>
            <person name="Kuo A."/>
            <person name="Salamov A."/>
            <person name="Ahrendt S.R."/>
            <person name="Lipzen A."/>
            <person name="Sullivan W."/>
            <person name="Andreopoulos W.B."/>
            <person name="Clum A."/>
            <person name="Lindquist E."/>
            <person name="Daum C."/>
            <person name="Ramamoorthy G.K."/>
            <person name="Gryganskyi A."/>
            <person name="Culley D."/>
            <person name="Magnuson J.K."/>
            <person name="James T.Y."/>
            <person name="O'Malley M.A."/>
            <person name="Stajich J.E."/>
            <person name="Spatafora J.W."/>
            <person name="Visel A."/>
            <person name="Grigoriev I.V."/>
        </authorList>
    </citation>
    <scope>NUCLEOTIDE SEQUENCE [LARGE SCALE GENOMIC DNA]</scope>
    <source>
        <strain evidence="1 2">NRRL 3116</strain>
    </source>
</reference>
<dbReference type="InParanoid" id="A0A1Y2GYI1"/>
<dbReference type="AlphaFoldDB" id="A0A1Y2GYI1"/>
<dbReference type="RefSeq" id="XP_021885076.1">
    <property type="nucleotide sequence ID" value="XM_022026323.1"/>
</dbReference>
<keyword evidence="2" id="KW-1185">Reference proteome</keyword>
<evidence type="ECO:0000313" key="1">
    <source>
        <dbReference type="EMBL" id="ORZ27349.1"/>
    </source>
</evidence>